<keyword evidence="3" id="KW-1185">Reference proteome</keyword>
<sequence>MARFRKFRTVDPIQFSNLVAAKDFSSRSGQSKFCRPIQFKSNAANAAGLGKLKREQHTAGRDSGRDRRREPNAWRAVGPWETLRQLAPVLLICLQRSSCRSSWVVTRCITLVFYKDDEVPQPRAQNHAPFEIPYFVSESFVKDKSERALHNFDQKVRELLRAGQSVPAVAVSSWPAKAS</sequence>
<dbReference type="Proteomes" id="UP000837857">
    <property type="component" value="Unassembled WGS sequence"/>
</dbReference>
<feature type="compositionally biased region" description="Basic and acidic residues" evidence="1">
    <location>
        <begin position="52"/>
        <end position="72"/>
    </location>
</feature>
<evidence type="ECO:0000313" key="2">
    <source>
        <dbReference type="EMBL" id="CAH2079348.1"/>
    </source>
</evidence>
<comment type="caution">
    <text evidence="2">The sequence shown here is derived from an EMBL/GenBank/DDBJ whole genome shotgun (WGS) entry which is preliminary data.</text>
</comment>
<evidence type="ECO:0000313" key="3">
    <source>
        <dbReference type="Proteomes" id="UP000837857"/>
    </source>
</evidence>
<protein>
    <submittedName>
        <fullName evidence="2">Uncharacterized protein</fullName>
    </submittedName>
</protein>
<reference evidence="2" key="1">
    <citation type="submission" date="2022-03" db="EMBL/GenBank/DDBJ databases">
        <authorList>
            <person name="Martin H S."/>
        </authorList>
    </citation>
    <scope>NUCLEOTIDE SEQUENCE [LARGE SCALE GENOMIC DNA]</scope>
</reference>
<organism evidence="2 3">
    <name type="scientific">Iphiclides podalirius</name>
    <name type="common">scarce swallowtail</name>
    <dbReference type="NCBI Taxonomy" id="110791"/>
    <lineage>
        <taxon>Eukaryota</taxon>
        <taxon>Metazoa</taxon>
        <taxon>Ecdysozoa</taxon>
        <taxon>Arthropoda</taxon>
        <taxon>Hexapoda</taxon>
        <taxon>Insecta</taxon>
        <taxon>Pterygota</taxon>
        <taxon>Neoptera</taxon>
        <taxon>Endopterygota</taxon>
        <taxon>Lepidoptera</taxon>
        <taxon>Glossata</taxon>
        <taxon>Ditrysia</taxon>
        <taxon>Papilionoidea</taxon>
        <taxon>Papilionidae</taxon>
        <taxon>Papilioninae</taxon>
        <taxon>Iphiclides</taxon>
    </lineage>
</organism>
<dbReference type="EMBL" id="CAKOGK010000049">
    <property type="protein sequence ID" value="CAH2079348.1"/>
    <property type="molecule type" value="Genomic_DNA"/>
</dbReference>
<feature type="region of interest" description="Disordered" evidence="1">
    <location>
        <begin position="50"/>
        <end position="72"/>
    </location>
</feature>
<accession>A0ABN8JA76</accession>
<evidence type="ECO:0000256" key="1">
    <source>
        <dbReference type="SAM" id="MobiDB-lite"/>
    </source>
</evidence>
<gene>
    <name evidence="2" type="ORF">IPOD504_LOCUS17705</name>
</gene>
<name>A0ABN8JA76_9NEOP</name>
<proteinExistence type="predicted"/>
<feature type="non-terminal residue" evidence="2">
    <location>
        <position position="179"/>
    </location>
</feature>